<feature type="region of interest" description="Disordered" evidence="1">
    <location>
        <begin position="672"/>
        <end position="762"/>
    </location>
</feature>
<dbReference type="SMART" id="SM00642">
    <property type="entry name" value="Aamy"/>
    <property type="match status" value="1"/>
</dbReference>
<dbReference type="Gene3D" id="1.10.150.200">
    <property type="entry name" value="Maltooligosyl trehalose synthase, domain 3"/>
    <property type="match status" value="1"/>
</dbReference>
<dbReference type="SUPFAM" id="SSF51445">
    <property type="entry name" value="(Trans)glycosidases"/>
    <property type="match status" value="1"/>
</dbReference>
<feature type="compositionally biased region" description="Gly residues" evidence="1">
    <location>
        <begin position="741"/>
        <end position="759"/>
    </location>
</feature>
<dbReference type="InterPro" id="IPR012767">
    <property type="entry name" value="Trehalose_TreY"/>
</dbReference>
<dbReference type="RefSeq" id="WP_277192890.1">
    <property type="nucleotide sequence ID" value="NZ_JAROAV010000037.1"/>
</dbReference>
<dbReference type="Gene3D" id="3.30.1590.10">
    <property type="entry name" value="Maltooligosyl trehalose synthase, domain 2"/>
    <property type="match status" value="1"/>
</dbReference>
<dbReference type="InterPro" id="IPR006047">
    <property type="entry name" value="GH13_cat_dom"/>
</dbReference>
<dbReference type="InterPro" id="IPR013797">
    <property type="entry name" value="Maltooligo_trehalose_synth_4"/>
</dbReference>
<dbReference type="CDD" id="cd11336">
    <property type="entry name" value="AmyAc_MTSase"/>
    <property type="match status" value="1"/>
</dbReference>
<sequence length="886" mass="95480">MSRPVTGTYRLQLHAGFTFADAAEQVDYLAGLGVSHLYLSPILQAVRGSMHGYDVTDHSHISEELGGIEGFEALAARAHAYDLGIVVDVVPNHMAFETPDNHQVWQLLKEGRDAPTADWFDIDWKAGGGRIGLPVLGKPTLEALSDNEIRLDELDGEPVLRYFDHVYPVALGTDTGDDVGEILQRQHYRLTSWRDKDEVLNYRRFFEVDGLIAIRVELPEVFDVTHALLLDLHHRGLIDGFRIDHPDGLADPTGYLERLSAACEKGTPVWVEKILEPGERLPRDWRCEGTTGYDAIRAVQIALTDPASAPVLDQTWADADGNRSFETTVQESKRQVVDQSLAPEVERLTRRARETLPDLDPERLREAVVELLVAGEVYRAYVRPDHRMTRTTRARLTDAFAGAIGQRPDLEPELTALIPLTVLADDDEAATDFGIRLQQTWGPVMAKGIEDTSFYRWHRLVALNEVGGDPTVVADASPQALHDWAAWQQEHWPLGMTTLSTHDNKRSEDVRARLLALAGDPDAWAACSAAARVAADEAGVDRPTGHLVWQTLAGVGDIGGERLSEYLRKALREAKVHTAWVDGDEAYEQRVIDLAIGVTKGGPLKDAIDAALEANAGAIAATTLGAKLLQLMLPGVPDTYQGCEVVDLSLVDPDNRRPVDYAARRALTGRDDVAPAGRVGEPPRASRIETPVAADGDSPRTSPGFDSSFASAPDGSTSGGADGSTSGGGDGSTSGSVDGSTSGGGGGGSTSGGGDGSTSGGLDEAKMLVTRTALQLRQRVPELFGAQATYAPVVSSSEHVVGFVRRHEPGLVAGVLGRSRRSAVAVLTTRAGRRLDRTGGWSDATVELEPGTWRDLLTGRTYDVDGPARCADLMATLPVALLERQS</sequence>
<keyword evidence="4" id="KW-1185">Reference proteome</keyword>
<evidence type="ECO:0000313" key="3">
    <source>
        <dbReference type="EMBL" id="MDF8265577.1"/>
    </source>
</evidence>
<dbReference type="PANTHER" id="PTHR10357:SF216">
    <property type="entry name" value="MALTOOLIGOSYL TREHALOSE SYNTHASE-RELATED"/>
    <property type="match status" value="1"/>
</dbReference>
<reference evidence="3 4" key="1">
    <citation type="submission" date="2023-03" db="EMBL/GenBank/DDBJ databases">
        <title>YIM 133296 draft genome.</title>
        <authorList>
            <person name="Xiong L."/>
        </authorList>
    </citation>
    <scope>NUCLEOTIDE SEQUENCE [LARGE SCALE GENOMIC DNA]</scope>
    <source>
        <strain evidence="3 4">YIM 133296</strain>
    </source>
</reference>
<dbReference type="EMBL" id="JAROAV010000037">
    <property type="protein sequence ID" value="MDF8265577.1"/>
    <property type="molecule type" value="Genomic_DNA"/>
</dbReference>
<gene>
    <name evidence="3" type="primary">treY</name>
    <name evidence="3" type="ORF">P4R38_15105</name>
</gene>
<evidence type="ECO:0000259" key="2">
    <source>
        <dbReference type="SMART" id="SM00642"/>
    </source>
</evidence>
<name>A0ABT6CB31_9MICO</name>
<dbReference type="NCBIfam" id="TIGR02401">
    <property type="entry name" value="trehalose_TreY"/>
    <property type="match status" value="1"/>
</dbReference>
<dbReference type="Gene3D" id="3.20.20.80">
    <property type="entry name" value="Glycosidases"/>
    <property type="match status" value="1"/>
</dbReference>
<dbReference type="Gene3D" id="1.10.10.470">
    <property type="entry name" value="Maltooligosyl trehalose synthase, domain 4"/>
    <property type="match status" value="1"/>
</dbReference>
<evidence type="ECO:0000313" key="4">
    <source>
        <dbReference type="Proteomes" id="UP001528912"/>
    </source>
</evidence>
<feature type="domain" description="Glycosyl hydrolase family 13 catalytic" evidence="2">
    <location>
        <begin position="19"/>
        <end position="674"/>
    </location>
</feature>
<evidence type="ECO:0000256" key="1">
    <source>
        <dbReference type="SAM" id="MobiDB-lite"/>
    </source>
</evidence>
<dbReference type="Proteomes" id="UP001528912">
    <property type="component" value="Unassembled WGS sequence"/>
</dbReference>
<feature type="compositionally biased region" description="Polar residues" evidence="1">
    <location>
        <begin position="699"/>
        <end position="710"/>
    </location>
</feature>
<proteinExistence type="predicted"/>
<dbReference type="PANTHER" id="PTHR10357">
    <property type="entry name" value="ALPHA-AMYLASE FAMILY MEMBER"/>
    <property type="match status" value="1"/>
</dbReference>
<dbReference type="InterPro" id="IPR017853">
    <property type="entry name" value="GH"/>
</dbReference>
<feature type="compositionally biased region" description="Gly residues" evidence="1">
    <location>
        <begin position="717"/>
        <end position="732"/>
    </location>
</feature>
<organism evidence="3 4">
    <name type="scientific">Luteipulveratus flavus</name>
    <dbReference type="NCBI Taxonomy" id="3031728"/>
    <lineage>
        <taxon>Bacteria</taxon>
        <taxon>Bacillati</taxon>
        <taxon>Actinomycetota</taxon>
        <taxon>Actinomycetes</taxon>
        <taxon>Micrococcales</taxon>
        <taxon>Dermacoccaceae</taxon>
        <taxon>Luteipulveratus</taxon>
    </lineage>
</organism>
<dbReference type="Pfam" id="PF00128">
    <property type="entry name" value="Alpha-amylase"/>
    <property type="match status" value="1"/>
</dbReference>
<accession>A0ABT6CB31</accession>
<protein>
    <submittedName>
        <fullName evidence="3">Malto-oligosyltrehalose synthase</fullName>
    </submittedName>
</protein>
<comment type="caution">
    <text evidence="3">The sequence shown here is derived from an EMBL/GenBank/DDBJ whole genome shotgun (WGS) entry which is preliminary data.</text>
</comment>